<dbReference type="GO" id="GO:0005886">
    <property type="term" value="C:plasma membrane"/>
    <property type="evidence" value="ECO:0007669"/>
    <property type="project" value="TreeGrafter"/>
</dbReference>
<sequence>MSYFDLWDRFDEVCAFWTENKRTLEDLSVFIKEKAELDRYYSKGLEKISKLPLFDRAFGTVSPIFDILKKFYSSSTETLFNHSSYLLDEIYVKLKKIITSHDLTIQDLKLLGKKSILDREKFIKKHLKARDKYWQACTDSEQSNKYHTKAAQQEEILQKSYMSAINKLNSFNIQFKDNMKRILNTYQNQNLEKMQTMRQVMQAFVAGEASNIYSMKMYIDNLPIAIDVFNPDVDQRMFIDLVFTGAQIEDQSFVSSAQSLSQPHFISHASIKRDQDLINIINKCWNGEALTNEDKEHFSERINKDNGKKKLIILLNEKRKNGEFTIHKDTFKDLGEIFSMALDTFTGIEHLNMAKQCIILSQTFFMVKENLQEGTSEKIYLQTLIIGHDLWKKEDYWENMVKNAVEDALNSLNEFGDEYDKQNKDTKRNSVIISAIVSYVHMMISFNVDKERVVLVLMKVKDRYKITDLDVSDLIGLVS</sequence>
<dbReference type="PANTHER" id="PTHR23065">
    <property type="entry name" value="PROLINE-SERINE-THREONINE PHOSPHATASE INTERACTING PROTEIN 1"/>
    <property type="match status" value="1"/>
</dbReference>
<dbReference type="EMBL" id="MPUH01000247">
    <property type="protein sequence ID" value="OMJ85122.1"/>
    <property type="molecule type" value="Genomic_DNA"/>
</dbReference>
<comment type="caution">
    <text evidence="5">The sequence shown here is derived from an EMBL/GenBank/DDBJ whole genome shotgun (WGS) entry which is preliminary data.</text>
</comment>
<evidence type="ECO:0000313" key="6">
    <source>
        <dbReference type="Proteomes" id="UP000187209"/>
    </source>
</evidence>
<evidence type="ECO:0000256" key="1">
    <source>
        <dbReference type="ARBA" id="ARBA00004496"/>
    </source>
</evidence>
<keyword evidence="6" id="KW-1185">Reference proteome</keyword>
<dbReference type="InterPro" id="IPR022096">
    <property type="entry name" value="SBF1/SBF2"/>
</dbReference>
<evidence type="ECO:0000256" key="2">
    <source>
        <dbReference type="ARBA" id="ARBA00022490"/>
    </source>
</evidence>
<feature type="domain" description="SBF1/SBF2" evidence="4">
    <location>
        <begin position="302"/>
        <end position="428"/>
    </location>
</feature>
<dbReference type="Gene3D" id="1.20.1270.60">
    <property type="entry name" value="Arfaptin homology (AH) domain/BAR domain"/>
    <property type="match status" value="1"/>
</dbReference>
<evidence type="ECO:0000259" key="4">
    <source>
        <dbReference type="Pfam" id="PF12335"/>
    </source>
</evidence>
<dbReference type="GO" id="GO:0005737">
    <property type="term" value="C:cytoplasm"/>
    <property type="evidence" value="ECO:0007669"/>
    <property type="project" value="TreeGrafter"/>
</dbReference>
<evidence type="ECO:0000313" key="5">
    <source>
        <dbReference type="EMBL" id="OMJ85122.1"/>
    </source>
</evidence>
<organism evidence="5 6">
    <name type="scientific">Stentor coeruleus</name>
    <dbReference type="NCBI Taxonomy" id="5963"/>
    <lineage>
        <taxon>Eukaryota</taxon>
        <taxon>Sar</taxon>
        <taxon>Alveolata</taxon>
        <taxon>Ciliophora</taxon>
        <taxon>Postciliodesmatophora</taxon>
        <taxon>Heterotrichea</taxon>
        <taxon>Heterotrichida</taxon>
        <taxon>Stentoridae</taxon>
        <taxon>Stentor</taxon>
    </lineage>
</organism>
<name>A0A1R2C7Y0_9CILI</name>
<comment type="subcellular location">
    <subcellularLocation>
        <location evidence="1">Cytoplasm</location>
    </subcellularLocation>
</comment>
<dbReference type="OrthoDB" id="321935at2759"/>
<evidence type="ECO:0000256" key="3">
    <source>
        <dbReference type="ARBA" id="ARBA00022553"/>
    </source>
</evidence>
<dbReference type="PANTHER" id="PTHR23065:SF7">
    <property type="entry name" value="NOSTRIN, ISOFORM H"/>
    <property type="match status" value="1"/>
</dbReference>
<dbReference type="SUPFAM" id="SSF103657">
    <property type="entry name" value="BAR/IMD domain-like"/>
    <property type="match status" value="1"/>
</dbReference>
<keyword evidence="3" id="KW-0597">Phosphoprotein</keyword>
<dbReference type="InterPro" id="IPR027267">
    <property type="entry name" value="AH/BAR_dom_sf"/>
</dbReference>
<accession>A0A1R2C7Y0</accession>
<reference evidence="5 6" key="1">
    <citation type="submission" date="2016-11" db="EMBL/GenBank/DDBJ databases">
        <title>The macronuclear genome of Stentor coeruleus: a giant cell with tiny introns.</title>
        <authorList>
            <person name="Slabodnick M."/>
            <person name="Ruby J.G."/>
            <person name="Reiff S.B."/>
            <person name="Swart E.C."/>
            <person name="Gosai S."/>
            <person name="Prabakaran S."/>
            <person name="Witkowska E."/>
            <person name="Larue G.E."/>
            <person name="Fisher S."/>
            <person name="Freeman R.M."/>
            <person name="Gunawardena J."/>
            <person name="Chu W."/>
            <person name="Stover N.A."/>
            <person name="Gregory B.D."/>
            <person name="Nowacki M."/>
            <person name="Derisi J."/>
            <person name="Roy S.W."/>
            <person name="Marshall W.F."/>
            <person name="Sood P."/>
        </authorList>
    </citation>
    <scope>NUCLEOTIDE SEQUENCE [LARGE SCALE GENOMIC DNA]</scope>
    <source>
        <strain evidence="5">WM001</strain>
    </source>
</reference>
<keyword evidence="2" id="KW-0963">Cytoplasm</keyword>
<dbReference type="AlphaFoldDB" id="A0A1R2C7Y0"/>
<gene>
    <name evidence="5" type="ORF">SteCoe_13654</name>
</gene>
<protein>
    <recommendedName>
        <fullName evidence="4">SBF1/SBF2 domain-containing protein</fullName>
    </recommendedName>
</protein>
<dbReference type="Pfam" id="PF12335">
    <property type="entry name" value="SBF2"/>
    <property type="match status" value="1"/>
</dbReference>
<dbReference type="GO" id="GO:0043226">
    <property type="term" value="C:organelle"/>
    <property type="evidence" value="ECO:0007669"/>
    <property type="project" value="UniProtKB-ARBA"/>
</dbReference>
<dbReference type="Proteomes" id="UP000187209">
    <property type="component" value="Unassembled WGS sequence"/>
</dbReference>
<proteinExistence type="predicted"/>